<feature type="domain" description="Glycosyltransferase subfamily 4-like N-terminal" evidence="1">
    <location>
        <begin position="48"/>
        <end position="211"/>
    </location>
</feature>
<protein>
    <recommendedName>
        <fullName evidence="1">Glycosyltransferase subfamily 4-like N-terminal domain-containing protein</fullName>
    </recommendedName>
</protein>
<proteinExistence type="predicted"/>
<comment type="caution">
    <text evidence="2">The sequence shown here is derived from an EMBL/GenBank/DDBJ whole genome shotgun (WGS) entry which is preliminary data.</text>
</comment>
<dbReference type="EMBL" id="PUIB01000014">
    <property type="protein sequence ID" value="PQO35595.1"/>
    <property type="molecule type" value="Genomic_DNA"/>
</dbReference>
<dbReference type="AlphaFoldDB" id="A0A2S8FTS9"/>
<dbReference type="InterPro" id="IPR028098">
    <property type="entry name" value="Glyco_trans_4-like_N"/>
</dbReference>
<dbReference type="PANTHER" id="PTHR12526">
    <property type="entry name" value="GLYCOSYLTRANSFERASE"/>
    <property type="match status" value="1"/>
</dbReference>
<dbReference type="Pfam" id="PF13439">
    <property type="entry name" value="Glyco_transf_4"/>
    <property type="match status" value="1"/>
</dbReference>
<sequence>MREVANQNADEDYPLLADGEMPIRLRIPSNENPMRIAIAIPRIAPERGGAESWSLQFCQWLLAMGHDVRIIGLQAADKLPLPADCVQVINTRCRTSAIRELDAIYDAEQFDIIHDMGLGVRFDIFQSHVGSRHALQAGSLNSRPPLLRLINGLAQKVSRRKRVLNRISDTQFANPSAWYVAVSRMVAQGLHALEHIPQERIHCVPNGINTDLYRPAATEADREQARRRFAIAPDELCLLTIAHNHRLKGVPLLVSEIRRSQAFQQNLHLLVVGGRHENGKRVQLGKHRVTFTGPLSDPTPTYIAADVCVHPTFYDACSLTVLEALSCGLPTITTLCNGAADRIVHGVNGYLLPSPHEMRQLLMHLNTLASPEVRRRMGVAAREAALSWTIEDNFRAMESLHRACLAAKTQTDAFAPTESTAGLRLRAA</sequence>
<dbReference type="GO" id="GO:0016757">
    <property type="term" value="F:glycosyltransferase activity"/>
    <property type="evidence" value="ECO:0007669"/>
    <property type="project" value="UniProtKB-ARBA"/>
</dbReference>
<dbReference type="SUPFAM" id="SSF53756">
    <property type="entry name" value="UDP-Glycosyltransferase/glycogen phosphorylase"/>
    <property type="match status" value="1"/>
</dbReference>
<dbReference type="PANTHER" id="PTHR12526:SF637">
    <property type="entry name" value="GLYCOSYLTRANSFERASE EPSF-RELATED"/>
    <property type="match status" value="1"/>
</dbReference>
<dbReference type="Proteomes" id="UP000239388">
    <property type="component" value="Unassembled WGS sequence"/>
</dbReference>
<gene>
    <name evidence="2" type="ORF">C5Y98_13205</name>
</gene>
<accession>A0A2S8FTS9</accession>
<evidence type="ECO:0000313" key="2">
    <source>
        <dbReference type="EMBL" id="PQO35595.1"/>
    </source>
</evidence>
<dbReference type="Pfam" id="PF13692">
    <property type="entry name" value="Glyco_trans_1_4"/>
    <property type="match status" value="1"/>
</dbReference>
<dbReference type="CDD" id="cd03801">
    <property type="entry name" value="GT4_PimA-like"/>
    <property type="match status" value="1"/>
</dbReference>
<evidence type="ECO:0000313" key="3">
    <source>
        <dbReference type="Proteomes" id="UP000239388"/>
    </source>
</evidence>
<reference evidence="2 3" key="1">
    <citation type="submission" date="2018-02" db="EMBL/GenBank/DDBJ databases">
        <title>Comparative genomes isolates from brazilian mangrove.</title>
        <authorList>
            <person name="Araujo J.E."/>
            <person name="Taketani R.G."/>
            <person name="Silva M.C.P."/>
            <person name="Loureco M.V."/>
            <person name="Andreote F.D."/>
        </authorList>
    </citation>
    <scope>NUCLEOTIDE SEQUENCE [LARGE SCALE GENOMIC DNA]</scope>
    <source>
        <strain evidence="2 3">NAP PRIS-MGV</strain>
    </source>
</reference>
<evidence type="ECO:0000259" key="1">
    <source>
        <dbReference type="Pfam" id="PF13439"/>
    </source>
</evidence>
<name>A0A2S8FTS9_9BACT</name>
<organism evidence="2 3">
    <name type="scientific">Blastopirellula marina</name>
    <dbReference type="NCBI Taxonomy" id="124"/>
    <lineage>
        <taxon>Bacteria</taxon>
        <taxon>Pseudomonadati</taxon>
        <taxon>Planctomycetota</taxon>
        <taxon>Planctomycetia</taxon>
        <taxon>Pirellulales</taxon>
        <taxon>Pirellulaceae</taxon>
        <taxon>Blastopirellula</taxon>
    </lineage>
</organism>
<dbReference type="Gene3D" id="3.40.50.2000">
    <property type="entry name" value="Glycogen Phosphorylase B"/>
    <property type="match status" value="2"/>
</dbReference>